<evidence type="ECO:0000259" key="4">
    <source>
        <dbReference type="PROSITE" id="PS51770"/>
    </source>
</evidence>
<sequence>MKYFSRHIIMPIHLNSTQSLCCGQLLSWVNEEATIFASCQMRSQFHIAKVISEINFMAPAQTGDIIEFGFELVSLGQSSVTVRCKIRNKINHAPIAFIDKMVFVNVNENGLPIPHGMRANAA</sequence>
<evidence type="ECO:0000256" key="2">
    <source>
        <dbReference type="ARBA" id="ARBA00022801"/>
    </source>
</evidence>
<name>A0A106C3I9_SHEFR</name>
<feature type="domain" description="HotDog ACOT-type" evidence="4">
    <location>
        <begin position="1"/>
        <end position="109"/>
    </location>
</feature>
<dbReference type="GO" id="GO:0052816">
    <property type="term" value="F:long-chain fatty acyl-CoA hydrolase activity"/>
    <property type="evidence" value="ECO:0007669"/>
    <property type="project" value="TreeGrafter"/>
</dbReference>
<dbReference type="SUPFAM" id="SSF54637">
    <property type="entry name" value="Thioesterase/thiol ester dehydrase-isomerase"/>
    <property type="match status" value="1"/>
</dbReference>
<evidence type="ECO:0000256" key="1">
    <source>
        <dbReference type="ARBA" id="ARBA00010458"/>
    </source>
</evidence>
<dbReference type="InterPro" id="IPR029069">
    <property type="entry name" value="HotDog_dom_sf"/>
</dbReference>
<dbReference type="GO" id="GO:0005829">
    <property type="term" value="C:cytosol"/>
    <property type="evidence" value="ECO:0007669"/>
    <property type="project" value="TreeGrafter"/>
</dbReference>
<keyword evidence="2 3" id="KW-0378">Hydrolase</keyword>
<dbReference type="OMA" id="HTRKWIK"/>
<dbReference type="Gene3D" id="3.10.129.10">
    <property type="entry name" value="Hotdog Thioesterase"/>
    <property type="match status" value="1"/>
</dbReference>
<comment type="similarity">
    <text evidence="1">Belongs to the acyl coenzyme A hydrolase family.</text>
</comment>
<reference evidence="5 6" key="1">
    <citation type="submission" date="2016-01" db="EMBL/GenBank/DDBJ databases">
        <title>Draft genome of the antarctic isolate Shewanella frigidimarina Ag06-30.</title>
        <authorList>
            <person name="Parmeciano Di Noto G."/>
            <person name="Vazquez S."/>
            <person name="Mac Cormack W."/>
            <person name="Iriarte A."/>
            <person name="Quiroga C."/>
        </authorList>
    </citation>
    <scope>NUCLEOTIDE SEQUENCE [LARGE SCALE GENOMIC DNA]</scope>
    <source>
        <strain evidence="5 6">Ag06-30</strain>
    </source>
</reference>
<dbReference type="PANTHER" id="PTHR11049:SF31">
    <property type="entry name" value="HOTDOG ACOT-TYPE DOMAIN-CONTAINING PROTEIN"/>
    <property type="match status" value="1"/>
</dbReference>
<dbReference type="SMR" id="A0A106C3I9"/>
<dbReference type="RefSeq" id="WP_011638249.1">
    <property type="nucleotide sequence ID" value="NZ_JBOZOX010000012.1"/>
</dbReference>
<dbReference type="AlphaFoldDB" id="A0A106C3I9"/>
<dbReference type="GeneID" id="41838184"/>
<dbReference type="InterPro" id="IPR006683">
    <property type="entry name" value="Thioestr_dom"/>
</dbReference>
<dbReference type="PROSITE" id="PS51770">
    <property type="entry name" value="HOTDOG_ACOT"/>
    <property type="match status" value="1"/>
</dbReference>
<comment type="caution">
    <text evidence="5">The sequence shown here is derived from an EMBL/GenBank/DDBJ whole genome shotgun (WGS) entry which is preliminary data.</text>
</comment>
<evidence type="ECO:0000313" key="6">
    <source>
        <dbReference type="Proteomes" id="UP000055702"/>
    </source>
</evidence>
<evidence type="ECO:0000313" key="5">
    <source>
        <dbReference type="EMBL" id="KVX03589.1"/>
    </source>
</evidence>
<dbReference type="Proteomes" id="UP000055702">
    <property type="component" value="Unassembled WGS sequence"/>
</dbReference>
<organism evidence="5">
    <name type="scientific">Shewanella frigidimarina</name>
    <dbReference type="NCBI Taxonomy" id="56812"/>
    <lineage>
        <taxon>Bacteria</taxon>
        <taxon>Pseudomonadati</taxon>
        <taxon>Pseudomonadota</taxon>
        <taxon>Gammaproteobacteria</taxon>
        <taxon>Alteromonadales</taxon>
        <taxon>Shewanellaceae</taxon>
        <taxon>Shewanella</taxon>
    </lineage>
</organism>
<protein>
    <submittedName>
        <fullName evidence="5">Acyl-CoA thioesterase</fullName>
    </submittedName>
</protein>
<dbReference type="InterPro" id="IPR040170">
    <property type="entry name" value="Cytosol_ACT"/>
</dbReference>
<accession>A0A106C3I9</accession>
<gene>
    <name evidence="5" type="ORF">AWJ07_03265</name>
</gene>
<dbReference type="PANTHER" id="PTHR11049">
    <property type="entry name" value="ACYL COENZYME A THIOESTER HYDROLASE"/>
    <property type="match status" value="1"/>
</dbReference>
<proteinExistence type="inferred from homology"/>
<dbReference type="EMBL" id="LRDC01000001">
    <property type="protein sequence ID" value="KVX03589.1"/>
    <property type="molecule type" value="Genomic_DNA"/>
</dbReference>
<evidence type="ECO:0000256" key="3">
    <source>
        <dbReference type="PROSITE-ProRule" id="PRU01106"/>
    </source>
</evidence>
<dbReference type="Pfam" id="PF03061">
    <property type="entry name" value="4HBT"/>
    <property type="match status" value="1"/>
</dbReference>
<dbReference type="GO" id="GO:0006637">
    <property type="term" value="P:acyl-CoA metabolic process"/>
    <property type="evidence" value="ECO:0007669"/>
    <property type="project" value="TreeGrafter"/>
</dbReference>
<dbReference type="GO" id="GO:0009062">
    <property type="term" value="P:fatty acid catabolic process"/>
    <property type="evidence" value="ECO:0007669"/>
    <property type="project" value="TreeGrafter"/>
</dbReference>
<dbReference type="InterPro" id="IPR033120">
    <property type="entry name" value="HOTDOG_ACOT"/>
</dbReference>